<keyword evidence="4" id="KW-0812">Transmembrane</keyword>
<dbReference type="InterPro" id="IPR015876">
    <property type="entry name" value="Acyl-CoA_DS"/>
</dbReference>
<comment type="similarity">
    <text evidence="2">Belongs to the fatty acid desaturase type 1 family.</text>
</comment>
<dbReference type="STRING" id="41067.A0A2I2FMA5"/>
<dbReference type="AlphaFoldDB" id="A0A2I2FMA5"/>
<keyword evidence="12" id="KW-1185">Reference proteome</keyword>
<evidence type="ECO:0000256" key="3">
    <source>
        <dbReference type="ARBA" id="ARBA00022516"/>
    </source>
</evidence>
<evidence type="ECO:0000256" key="8">
    <source>
        <dbReference type="ARBA" id="ARBA00023098"/>
    </source>
</evidence>
<proteinExistence type="inferred from homology"/>
<dbReference type="EMBL" id="KZ559119">
    <property type="protein sequence ID" value="PLB41744.1"/>
    <property type="molecule type" value="Genomic_DNA"/>
</dbReference>
<evidence type="ECO:0000313" key="12">
    <source>
        <dbReference type="Proteomes" id="UP000234585"/>
    </source>
</evidence>
<comment type="subcellular location">
    <subcellularLocation>
        <location evidence="1">Membrane</location>
        <topology evidence="1">Multi-pass membrane protein</topology>
    </subcellularLocation>
</comment>
<organism evidence="11 12">
    <name type="scientific">Aspergillus candidus</name>
    <dbReference type="NCBI Taxonomy" id="41067"/>
    <lineage>
        <taxon>Eukaryota</taxon>
        <taxon>Fungi</taxon>
        <taxon>Dikarya</taxon>
        <taxon>Ascomycota</taxon>
        <taxon>Pezizomycotina</taxon>
        <taxon>Eurotiomycetes</taxon>
        <taxon>Eurotiomycetidae</taxon>
        <taxon>Eurotiales</taxon>
        <taxon>Aspergillaceae</taxon>
        <taxon>Aspergillus</taxon>
        <taxon>Aspergillus subgen. Circumdati</taxon>
    </lineage>
</organism>
<dbReference type="GO" id="GO:0006633">
    <property type="term" value="P:fatty acid biosynthetic process"/>
    <property type="evidence" value="ECO:0007669"/>
    <property type="project" value="UniProtKB-KW"/>
</dbReference>
<keyword evidence="7" id="KW-0560">Oxidoreductase</keyword>
<dbReference type="RefSeq" id="XP_024675756.1">
    <property type="nucleotide sequence ID" value="XM_024815794.1"/>
</dbReference>
<evidence type="ECO:0000256" key="6">
    <source>
        <dbReference type="ARBA" id="ARBA00022989"/>
    </source>
</evidence>
<protein>
    <recommendedName>
        <fullName evidence="13">Fatty acid desaturase domain-containing protein</fullName>
    </recommendedName>
</protein>
<evidence type="ECO:0000313" key="11">
    <source>
        <dbReference type="EMBL" id="PLB41744.1"/>
    </source>
</evidence>
<dbReference type="Proteomes" id="UP000234585">
    <property type="component" value="Unassembled WGS sequence"/>
</dbReference>
<evidence type="ECO:0000256" key="1">
    <source>
        <dbReference type="ARBA" id="ARBA00004141"/>
    </source>
</evidence>
<keyword evidence="6" id="KW-1133">Transmembrane helix</keyword>
<evidence type="ECO:0008006" key="13">
    <source>
        <dbReference type="Google" id="ProtNLM"/>
    </source>
</evidence>
<keyword evidence="9" id="KW-0472">Membrane</keyword>
<keyword evidence="5" id="KW-0276">Fatty acid metabolism</keyword>
<keyword evidence="8" id="KW-0443">Lipid metabolism</keyword>
<evidence type="ECO:0000256" key="4">
    <source>
        <dbReference type="ARBA" id="ARBA00022692"/>
    </source>
</evidence>
<keyword evidence="10" id="KW-0275">Fatty acid biosynthesis</keyword>
<evidence type="ECO:0000256" key="2">
    <source>
        <dbReference type="ARBA" id="ARBA00009295"/>
    </source>
</evidence>
<evidence type="ECO:0000256" key="9">
    <source>
        <dbReference type="ARBA" id="ARBA00023136"/>
    </source>
</evidence>
<dbReference type="OrthoDB" id="10260134at2759"/>
<gene>
    <name evidence="11" type="ORF">BDW47DRAFT_122198</name>
</gene>
<evidence type="ECO:0000256" key="10">
    <source>
        <dbReference type="ARBA" id="ARBA00023160"/>
    </source>
</evidence>
<evidence type="ECO:0000256" key="5">
    <source>
        <dbReference type="ARBA" id="ARBA00022832"/>
    </source>
</evidence>
<evidence type="ECO:0000256" key="7">
    <source>
        <dbReference type="ARBA" id="ARBA00023002"/>
    </source>
</evidence>
<sequence>MAGLQLFPVLAHAIDASMSRALFARPGDPGRGLAFLATAAVQKDIIWWVRHHCAHHRYLDTPQDPYDASKGFLWSHIGGVYRHFSHAHHLLQRMSVAVLFGDGQGEKTA</sequence>
<reference evidence="11 12" key="1">
    <citation type="submission" date="2017-12" db="EMBL/GenBank/DDBJ databases">
        <authorList>
            <consortium name="DOE Joint Genome Institute"/>
            <person name="Haridas S."/>
            <person name="Kjaerbolling I."/>
            <person name="Vesth T.C."/>
            <person name="Frisvad J.C."/>
            <person name="Nybo J.L."/>
            <person name="Theobald S."/>
            <person name="Kuo A."/>
            <person name="Bowyer P."/>
            <person name="Matsuda Y."/>
            <person name="Mondo S."/>
            <person name="Lyhne E.K."/>
            <person name="Kogle M.E."/>
            <person name="Clum A."/>
            <person name="Lipzen A."/>
            <person name="Salamov A."/>
            <person name="Ngan C.Y."/>
            <person name="Daum C."/>
            <person name="Chiniquy J."/>
            <person name="Barry K."/>
            <person name="LaButti K."/>
            <person name="Simmons B.A."/>
            <person name="Magnuson J.K."/>
            <person name="Mortensen U.H."/>
            <person name="Larsen T.O."/>
            <person name="Grigoriev I.V."/>
            <person name="Baker S.E."/>
            <person name="Andersen M.R."/>
            <person name="Nordberg H.P."/>
            <person name="Cantor M.N."/>
            <person name="Hua S.X."/>
        </authorList>
    </citation>
    <scope>NUCLEOTIDE SEQUENCE [LARGE SCALE GENOMIC DNA]</scope>
    <source>
        <strain evidence="11 12">CBS 102.13</strain>
    </source>
</reference>
<accession>A0A2I2FMA5</accession>
<name>A0A2I2FMA5_ASPCN</name>
<dbReference type="GO" id="GO:0016020">
    <property type="term" value="C:membrane"/>
    <property type="evidence" value="ECO:0007669"/>
    <property type="project" value="UniProtKB-SubCell"/>
</dbReference>
<keyword evidence="3" id="KW-0444">Lipid biosynthesis</keyword>
<dbReference type="GeneID" id="36522954"/>
<dbReference type="PANTHER" id="PTHR11351">
    <property type="entry name" value="ACYL-COA DESATURASE"/>
    <property type="match status" value="1"/>
</dbReference>
<dbReference type="PANTHER" id="PTHR11351:SF31">
    <property type="entry name" value="DESATURASE 1, ISOFORM A-RELATED"/>
    <property type="match status" value="1"/>
</dbReference>
<dbReference type="GO" id="GO:0016717">
    <property type="term" value="F:oxidoreductase activity, acting on paired donors, with oxidation of a pair of donors resulting in the reduction of molecular oxygen to two molecules of water"/>
    <property type="evidence" value="ECO:0007669"/>
    <property type="project" value="InterPro"/>
</dbReference>